<dbReference type="Proteomes" id="UP000075816">
    <property type="component" value="Unassembled WGS sequence"/>
</dbReference>
<gene>
    <name evidence="1" type="ORF">A2J07_00505</name>
</gene>
<dbReference type="EMBL" id="LVEA01000001">
    <property type="protein sequence ID" value="KYL05248.1"/>
    <property type="molecule type" value="Genomic_DNA"/>
</dbReference>
<sequence>MLYFNIENNQLKSILFIDKTKRLRFRRAIILYNSPKQNHIFFSETAKGSEQLKENTAEALMILENPKEIIQQILFFLNKRVEECSTLCSGICKSDEINLESKMWAMSSIISELRKVIKYT</sequence>
<dbReference type="AlphaFoldDB" id="A0A162J6Z5"/>
<organism evidence="1 2">
    <name type="scientific">Fusobacterium necrophorum subsp. funduliforme</name>
    <dbReference type="NCBI Taxonomy" id="143387"/>
    <lineage>
        <taxon>Bacteria</taxon>
        <taxon>Fusobacteriati</taxon>
        <taxon>Fusobacteriota</taxon>
        <taxon>Fusobacteriia</taxon>
        <taxon>Fusobacteriales</taxon>
        <taxon>Fusobacteriaceae</taxon>
        <taxon>Fusobacterium</taxon>
    </lineage>
</organism>
<reference evidence="1 2" key="1">
    <citation type="submission" date="2016-03" db="EMBL/GenBank/DDBJ databases">
        <title>Comparative genomics of human isolates of Fusobacterium necrophorum.</title>
        <authorList>
            <person name="Jensen A."/>
            <person name="Bank S."/>
            <person name="Andersen P.S."/>
            <person name="Kristensen L.H."/>
            <person name="Prag J."/>
        </authorList>
    </citation>
    <scope>NUCLEOTIDE SEQUENCE [LARGE SCALE GENOMIC DNA]</scope>
    <source>
        <strain evidence="1 2">LS_1264</strain>
    </source>
</reference>
<name>A0A162J6Z5_9FUSO</name>
<protein>
    <submittedName>
        <fullName evidence="1">Uncharacterized protein</fullName>
    </submittedName>
</protein>
<evidence type="ECO:0000313" key="1">
    <source>
        <dbReference type="EMBL" id="KYL05248.1"/>
    </source>
</evidence>
<comment type="caution">
    <text evidence="1">The sequence shown here is derived from an EMBL/GenBank/DDBJ whole genome shotgun (WGS) entry which is preliminary data.</text>
</comment>
<accession>A0A162J6Z5</accession>
<dbReference type="RefSeq" id="WP_062680746.1">
    <property type="nucleotide sequence ID" value="NZ_CAXOVC010000002.1"/>
</dbReference>
<evidence type="ECO:0000313" key="2">
    <source>
        <dbReference type="Proteomes" id="UP000075816"/>
    </source>
</evidence>
<proteinExistence type="predicted"/>